<accession>A0A921EQR4</accession>
<dbReference type="GO" id="GO:0016887">
    <property type="term" value="F:ATP hydrolysis activity"/>
    <property type="evidence" value="ECO:0007669"/>
    <property type="project" value="InterPro"/>
</dbReference>
<evidence type="ECO:0000256" key="1">
    <source>
        <dbReference type="ARBA" id="ARBA00022448"/>
    </source>
</evidence>
<dbReference type="InterPro" id="IPR003439">
    <property type="entry name" value="ABC_transporter-like_ATP-bd"/>
</dbReference>
<sequence>MGTLLARLNGVSVWHGHRRALDEVDLDLVKGRQVAVLGPSGAGKSTLLRVLAGEQHPNPGRVEFPLGRPRQGVVRQEPLLFEWLTVAENVALGQTLKANTADPALVAELLGLLGIADVASSYPDQISGGQAQRAAFARALAIAPDLLLLDEPFSALDPATRTDLQSWLVDTLAERGLTSVLVTHDIDEALVLADDIVLVNRGRVAHRWDNTARADGEASAHRHPLRAAIRAAYGSDWEPGDEEFSGPAPRSVHA</sequence>
<reference evidence="5" key="2">
    <citation type="submission" date="2021-09" db="EMBL/GenBank/DDBJ databases">
        <authorList>
            <person name="Gilroy R."/>
        </authorList>
    </citation>
    <scope>NUCLEOTIDE SEQUENCE</scope>
    <source>
        <strain evidence="5">ChiGjej3B3-7470</strain>
    </source>
</reference>
<dbReference type="Proteomes" id="UP000712713">
    <property type="component" value="Unassembled WGS sequence"/>
</dbReference>
<comment type="caution">
    <text evidence="5">The sequence shown here is derived from an EMBL/GenBank/DDBJ whole genome shotgun (WGS) entry which is preliminary data.</text>
</comment>
<dbReference type="AlphaFoldDB" id="A0A921EQR4"/>
<reference evidence="5" key="1">
    <citation type="journal article" date="2021" name="PeerJ">
        <title>Extensive microbial diversity within the chicken gut microbiome revealed by metagenomics and culture.</title>
        <authorList>
            <person name="Gilroy R."/>
            <person name="Ravi A."/>
            <person name="Getino M."/>
            <person name="Pursley I."/>
            <person name="Horton D.L."/>
            <person name="Alikhan N.F."/>
            <person name="Baker D."/>
            <person name="Gharbi K."/>
            <person name="Hall N."/>
            <person name="Watson M."/>
            <person name="Adriaenssens E.M."/>
            <person name="Foster-Nyarko E."/>
            <person name="Jarju S."/>
            <person name="Secka A."/>
            <person name="Antonio M."/>
            <person name="Oren A."/>
            <person name="Chaudhuri R.R."/>
            <person name="La Ragione R."/>
            <person name="Hildebrand F."/>
            <person name="Pallen M.J."/>
        </authorList>
    </citation>
    <scope>NUCLEOTIDE SEQUENCE</scope>
    <source>
        <strain evidence="5">ChiGjej3B3-7470</strain>
    </source>
</reference>
<keyword evidence="1" id="KW-0813">Transport</keyword>
<evidence type="ECO:0000259" key="4">
    <source>
        <dbReference type="PROSITE" id="PS50893"/>
    </source>
</evidence>
<dbReference type="PANTHER" id="PTHR42781">
    <property type="entry name" value="SPERMIDINE/PUTRESCINE IMPORT ATP-BINDING PROTEIN POTA"/>
    <property type="match status" value="1"/>
</dbReference>
<protein>
    <submittedName>
        <fullName evidence="5">ATP-binding cassette domain-containing protein</fullName>
    </submittedName>
</protein>
<dbReference type="EMBL" id="DYZF01000281">
    <property type="protein sequence ID" value="HJE52497.1"/>
    <property type="molecule type" value="Genomic_DNA"/>
</dbReference>
<dbReference type="PANTHER" id="PTHR42781:SF4">
    <property type="entry name" value="SPERMIDINE_PUTRESCINE IMPORT ATP-BINDING PROTEIN POTA"/>
    <property type="match status" value="1"/>
</dbReference>
<dbReference type="InterPro" id="IPR027417">
    <property type="entry name" value="P-loop_NTPase"/>
</dbReference>
<keyword evidence="3 5" id="KW-0067">ATP-binding</keyword>
<dbReference type="Pfam" id="PF00005">
    <property type="entry name" value="ABC_tran"/>
    <property type="match status" value="1"/>
</dbReference>
<dbReference type="InterPro" id="IPR003593">
    <property type="entry name" value="AAA+_ATPase"/>
</dbReference>
<feature type="domain" description="ABC transporter" evidence="4">
    <location>
        <begin position="6"/>
        <end position="226"/>
    </location>
</feature>
<name>A0A921EQR4_9ACTN</name>
<dbReference type="PROSITE" id="PS00211">
    <property type="entry name" value="ABC_TRANSPORTER_1"/>
    <property type="match status" value="1"/>
</dbReference>
<dbReference type="InterPro" id="IPR017871">
    <property type="entry name" value="ABC_transporter-like_CS"/>
</dbReference>
<dbReference type="SUPFAM" id="SSF52540">
    <property type="entry name" value="P-loop containing nucleoside triphosphate hydrolases"/>
    <property type="match status" value="1"/>
</dbReference>
<gene>
    <name evidence="5" type="ORF">K8V15_11080</name>
</gene>
<evidence type="ECO:0000256" key="3">
    <source>
        <dbReference type="ARBA" id="ARBA00022840"/>
    </source>
</evidence>
<evidence type="ECO:0000313" key="6">
    <source>
        <dbReference type="Proteomes" id="UP000712713"/>
    </source>
</evidence>
<evidence type="ECO:0000313" key="5">
    <source>
        <dbReference type="EMBL" id="HJE52497.1"/>
    </source>
</evidence>
<dbReference type="PROSITE" id="PS50893">
    <property type="entry name" value="ABC_TRANSPORTER_2"/>
    <property type="match status" value="1"/>
</dbReference>
<evidence type="ECO:0000256" key="2">
    <source>
        <dbReference type="ARBA" id="ARBA00022741"/>
    </source>
</evidence>
<dbReference type="InterPro" id="IPR050093">
    <property type="entry name" value="ABC_SmlMolc_Importer"/>
</dbReference>
<proteinExistence type="predicted"/>
<keyword evidence="2" id="KW-0547">Nucleotide-binding</keyword>
<dbReference type="GO" id="GO:0005524">
    <property type="term" value="F:ATP binding"/>
    <property type="evidence" value="ECO:0007669"/>
    <property type="project" value="UniProtKB-KW"/>
</dbReference>
<dbReference type="SMART" id="SM00382">
    <property type="entry name" value="AAA"/>
    <property type="match status" value="1"/>
</dbReference>
<dbReference type="Gene3D" id="3.40.50.300">
    <property type="entry name" value="P-loop containing nucleotide triphosphate hydrolases"/>
    <property type="match status" value="1"/>
</dbReference>
<organism evidence="5 6">
    <name type="scientific">Tessaracoccus flavescens</name>
    <dbReference type="NCBI Taxonomy" id="399497"/>
    <lineage>
        <taxon>Bacteria</taxon>
        <taxon>Bacillati</taxon>
        <taxon>Actinomycetota</taxon>
        <taxon>Actinomycetes</taxon>
        <taxon>Propionibacteriales</taxon>
        <taxon>Propionibacteriaceae</taxon>
        <taxon>Tessaracoccus</taxon>
    </lineage>
</organism>